<dbReference type="SUPFAM" id="SSF111369">
    <property type="entry name" value="HlyD-like secretion proteins"/>
    <property type="match status" value="1"/>
</dbReference>
<dbReference type="GO" id="GO:0016020">
    <property type="term" value="C:membrane"/>
    <property type="evidence" value="ECO:0007669"/>
    <property type="project" value="InterPro"/>
</dbReference>
<feature type="domain" description="DUF3347" evidence="3">
    <location>
        <begin position="442"/>
        <end position="532"/>
    </location>
</feature>
<keyword evidence="10" id="KW-1185">Reference proteome</keyword>
<dbReference type="Gene3D" id="6.10.140.730">
    <property type="match status" value="1"/>
</dbReference>
<dbReference type="Pfam" id="PF25975">
    <property type="entry name" value="CzcB_C"/>
    <property type="match status" value="1"/>
</dbReference>
<dbReference type="NCBIfam" id="TIGR01730">
    <property type="entry name" value="RND_mfp"/>
    <property type="match status" value="1"/>
</dbReference>
<dbReference type="Pfam" id="PF19335">
    <property type="entry name" value="HMBD"/>
    <property type="match status" value="1"/>
</dbReference>
<comment type="similarity">
    <text evidence="1">Belongs to the membrane fusion protein (MFP) (TC 8.A.1) family.</text>
</comment>
<name>A0A2V4A298_9BACT</name>
<dbReference type="PANTHER" id="PTHR30097">
    <property type="entry name" value="CATION EFFLUX SYSTEM PROTEIN CUSB"/>
    <property type="match status" value="1"/>
</dbReference>
<evidence type="ECO:0000259" key="7">
    <source>
        <dbReference type="Pfam" id="PF25954"/>
    </source>
</evidence>
<dbReference type="InterPro" id="IPR006143">
    <property type="entry name" value="RND_pump_MFP"/>
</dbReference>
<dbReference type="InterPro" id="IPR051909">
    <property type="entry name" value="MFP_Cation_Efflux"/>
</dbReference>
<dbReference type="AlphaFoldDB" id="A0A2V4A298"/>
<keyword evidence="2" id="KW-0813">Transport</keyword>
<evidence type="ECO:0000256" key="2">
    <source>
        <dbReference type="ARBA" id="ARBA00022448"/>
    </source>
</evidence>
<dbReference type="Pfam" id="PF25919">
    <property type="entry name" value="BSH_CusB"/>
    <property type="match status" value="1"/>
</dbReference>
<dbReference type="GO" id="GO:0046914">
    <property type="term" value="F:transition metal ion binding"/>
    <property type="evidence" value="ECO:0007669"/>
    <property type="project" value="TreeGrafter"/>
</dbReference>
<evidence type="ECO:0000313" key="10">
    <source>
        <dbReference type="Proteomes" id="UP000248079"/>
    </source>
</evidence>
<dbReference type="InterPro" id="IPR021782">
    <property type="entry name" value="DUF3347"/>
</dbReference>
<dbReference type="Pfam" id="PF25869">
    <property type="entry name" value="3HB_CusB"/>
    <property type="match status" value="1"/>
</dbReference>
<accession>A0A2V4A298</accession>
<organism evidence="9 10">
    <name type="scientific">Marinifilum breve</name>
    <dbReference type="NCBI Taxonomy" id="2184082"/>
    <lineage>
        <taxon>Bacteria</taxon>
        <taxon>Pseudomonadati</taxon>
        <taxon>Bacteroidota</taxon>
        <taxon>Bacteroidia</taxon>
        <taxon>Marinilabiliales</taxon>
        <taxon>Marinifilaceae</taxon>
    </lineage>
</organism>
<feature type="domain" description="CusB-like beta-barrel" evidence="7">
    <location>
        <begin position="257"/>
        <end position="328"/>
    </location>
</feature>
<dbReference type="RefSeq" id="WP_110358985.1">
    <property type="nucleotide sequence ID" value="NZ_QFLI01000001.1"/>
</dbReference>
<gene>
    <name evidence="9" type="ORF">DF185_01675</name>
</gene>
<dbReference type="InterPro" id="IPR045800">
    <property type="entry name" value="HMBD"/>
</dbReference>
<dbReference type="GO" id="GO:0030288">
    <property type="term" value="C:outer membrane-bounded periplasmic space"/>
    <property type="evidence" value="ECO:0007669"/>
    <property type="project" value="TreeGrafter"/>
</dbReference>
<evidence type="ECO:0000259" key="3">
    <source>
        <dbReference type="Pfam" id="PF11827"/>
    </source>
</evidence>
<dbReference type="EMBL" id="QFLI01000001">
    <property type="protein sequence ID" value="PXY02826.1"/>
    <property type="molecule type" value="Genomic_DNA"/>
</dbReference>
<comment type="caution">
    <text evidence="9">The sequence shown here is derived from an EMBL/GenBank/DDBJ whole genome shotgun (WGS) entry which is preliminary data.</text>
</comment>
<evidence type="ECO:0000256" key="1">
    <source>
        <dbReference type="ARBA" id="ARBA00009477"/>
    </source>
</evidence>
<dbReference type="Gene3D" id="2.40.420.20">
    <property type="match status" value="1"/>
</dbReference>
<proteinExistence type="inferred from homology"/>
<evidence type="ECO:0000259" key="4">
    <source>
        <dbReference type="Pfam" id="PF19335"/>
    </source>
</evidence>
<feature type="domain" description="Heavy metal binding" evidence="4">
    <location>
        <begin position="57"/>
        <end position="82"/>
    </location>
</feature>
<feature type="domain" description="CusB-like barrel-sandwich hybrid" evidence="6">
    <location>
        <begin position="141"/>
        <end position="253"/>
    </location>
</feature>
<dbReference type="Gene3D" id="2.40.50.100">
    <property type="match status" value="1"/>
</dbReference>
<dbReference type="Proteomes" id="UP000248079">
    <property type="component" value="Unassembled WGS sequence"/>
</dbReference>
<dbReference type="InterPro" id="IPR058792">
    <property type="entry name" value="Beta-barrel_RND_2"/>
</dbReference>
<dbReference type="InterPro" id="IPR058791">
    <property type="entry name" value="3HB_CusB"/>
</dbReference>
<dbReference type="Pfam" id="PF11827">
    <property type="entry name" value="DUF3347"/>
    <property type="match status" value="1"/>
</dbReference>
<dbReference type="PANTHER" id="PTHR30097:SF15">
    <property type="entry name" value="CATION EFFLUX SYSTEM PROTEIN CUSB"/>
    <property type="match status" value="1"/>
</dbReference>
<feature type="domain" description="CzcB-like C-terminal circularly permuted SH3-like" evidence="8">
    <location>
        <begin position="343"/>
        <end position="401"/>
    </location>
</feature>
<dbReference type="FunFam" id="2.40.30.170:FF:000010">
    <property type="entry name" value="Efflux RND transporter periplasmic adaptor subunit"/>
    <property type="match status" value="1"/>
</dbReference>
<dbReference type="InterPro" id="IPR058790">
    <property type="entry name" value="BSH_CusB"/>
</dbReference>
<protein>
    <submittedName>
        <fullName evidence="9">Efflux RND transporter periplasmic adaptor subunit</fullName>
    </submittedName>
</protein>
<dbReference type="Pfam" id="PF25954">
    <property type="entry name" value="Beta-barrel_RND_2"/>
    <property type="match status" value="1"/>
</dbReference>
<evidence type="ECO:0000259" key="5">
    <source>
        <dbReference type="Pfam" id="PF25869"/>
    </source>
</evidence>
<dbReference type="Gene3D" id="2.40.30.170">
    <property type="match status" value="1"/>
</dbReference>
<evidence type="ECO:0000313" key="9">
    <source>
        <dbReference type="EMBL" id="PXY02826.1"/>
    </source>
</evidence>
<evidence type="ECO:0000259" key="8">
    <source>
        <dbReference type="Pfam" id="PF25975"/>
    </source>
</evidence>
<dbReference type="GO" id="GO:0060003">
    <property type="term" value="P:copper ion export"/>
    <property type="evidence" value="ECO:0007669"/>
    <property type="project" value="TreeGrafter"/>
</dbReference>
<reference evidence="9 10" key="1">
    <citation type="submission" date="2018-05" db="EMBL/GenBank/DDBJ databases">
        <title>Marinifilum breve JC075T sp. nov., a marine bacterium isolated from Yongle Blue Hole in the South China Sea.</title>
        <authorList>
            <person name="Fu T."/>
        </authorList>
    </citation>
    <scope>NUCLEOTIDE SEQUENCE [LARGE SCALE GENOMIC DNA]</scope>
    <source>
        <strain evidence="9 10">JC075</strain>
    </source>
</reference>
<dbReference type="OrthoDB" id="9806939at2"/>
<dbReference type="GO" id="GO:0015679">
    <property type="term" value="P:plasma membrane copper ion transport"/>
    <property type="evidence" value="ECO:0007669"/>
    <property type="project" value="TreeGrafter"/>
</dbReference>
<dbReference type="GO" id="GO:0022857">
    <property type="term" value="F:transmembrane transporter activity"/>
    <property type="evidence" value="ECO:0007669"/>
    <property type="project" value="InterPro"/>
</dbReference>
<feature type="domain" description="CusB-like three alpha-helical bundle" evidence="5">
    <location>
        <begin position="171"/>
        <end position="219"/>
    </location>
</feature>
<dbReference type="InterPro" id="IPR058649">
    <property type="entry name" value="CzcB_C"/>
</dbReference>
<evidence type="ECO:0000259" key="6">
    <source>
        <dbReference type="Pfam" id="PF25919"/>
    </source>
</evidence>
<sequence>MKNILEYISNNWQQKLIILLVGLLLGWLIFGGKTESNHSHEGHQHEHEASAAESTTWTCSMHPQIQQPNEGDCPICGMDLIPMDNSGGSSSPALIEMNADAIKLANVQTTRVESGQSNKEILLNGKVSIDERRISSQAIHFDGRIEKLFVNFEGEKVNKGQTLATVYAPKLISAQEELLQALKTNDSYPELTKAAEQKLKFWKLTAKEIEQIKNSGKIQEYFEIKADVSGYVIKRNIAKGTYAKAGSILFEIADLSKVWIVFDAYEKDLPFIHKGDEIEFSISAFPSKNFHSTISYINPVIDTKKRIVQIRAEINNFDHLLKPEMFANGIIYADMKHEKSELIIPKSAVMWTGKRSIAYVKVDGGFEMRDVELGESLGESYIIKEGIEEGEEVVSKGTFTVDAAAQLNNKYSMMNRPASKPGAPMLQHYATKAFNSKLKDLLKSYLAMKDIMVETNAKESNQAAKTVMKALMQMKPSNLDLKRKAMKFWKEKYELLQDHLSEITSSEDMELQRKAFKPFNEALIASLKSLGTGDENIYIQYCPMADNDTGAYWLSLEEKIMNPYFGDIMLHCGEVTDSLIKKEPKSMHQGHQH</sequence>